<evidence type="ECO:0000256" key="9">
    <source>
        <dbReference type="ARBA" id="ARBA00023136"/>
    </source>
</evidence>
<accession>A0A8B8B215</accession>
<feature type="domain" description="Ig-like" evidence="16">
    <location>
        <begin position="707"/>
        <end position="794"/>
    </location>
</feature>
<proteinExistence type="predicted"/>
<dbReference type="FunFam" id="3.80.10.10:FF:000023">
    <property type="entry name" value="Leucine rich repeats and immunoglobulin like domains 3"/>
    <property type="match status" value="1"/>
</dbReference>
<dbReference type="Pfam" id="PF07679">
    <property type="entry name" value="I-set"/>
    <property type="match status" value="2"/>
</dbReference>
<dbReference type="InterPro" id="IPR013098">
    <property type="entry name" value="Ig_I-set"/>
</dbReference>
<evidence type="ECO:0000313" key="18">
    <source>
        <dbReference type="RefSeq" id="XP_022296654.1"/>
    </source>
</evidence>
<feature type="chain" id="PRO_5034924415" evidence="15">
    <location>
        <begin position="25"/>
        <end position="1221"/>
    </location>
</feature>
<dbReference type="InterPro" id="IPR001611">
    <property type="entry name" value="Leu-rich_rpt"/>
</dbReference>
<evidence type="ECO:0000256" key="5">
    <source>
        <dbReference type="ARBA" id="ARBA00022692"/>
    </source>
</evidence>
<dbReference type="InterPro" id="IPR013783">
    <property type="entry name" value="Ig-like_fold"/>
</dbReference>
<dbReference type="OrthoDB" id="5917255at2759"/>
<evidence type="ECO:0000256" key="10">
    <source>
        <dbReference type="ARBA" id="ARBA00023157"/>
    </source>
</evidence>
<dbReference type="SMART" id="SM00408">
    <property type="entry name" value="IGc2"/>
    <property type="match status" value="3"/>
</dbReference>
<dbReference type="SMART" id="SM00365">
    <property type="entry name" value="LRR_SD22"/>
    <property type="match status" value="11"/>
</dbReference>
<evidence type="ECO:0000256" key="1">
    <source>
        <dbReference type="ARBA" id="ARBA00004167"/>
    </source>
</evidence>
<dbReference type="InterPro" id="IPR003598">
    <property type="entry name" value="Ig_sub2"/>
</dbReference>
<evidence type="ECO:0000256" key="12">
    <source>
        <dbReference type="ARBA" id="ARBA00023319"/>
    </source>
</evidence>
<feature type="domain" description="Ig-like" evidence="16">
    <location>
        <begin position="614"/>
        <end position="702"/>
    </location>
</feature>
<evidence type="ECO:0000256" key="3">
    <source>
        <dbReference type="ARBA" id="ARBA00022475"/>
    </source>
</evidence>
<dbReference type="FunFam" id="2.60.40.10:FF:000161">
    <property type="entry name" value="Leucine rich repeats and immunoglobulin like domains 2"/>
    <property type="match status" value="1"/>
</dbReference>
<evidence type="ECO:0000256" key="13">
    <source>
        <dbReference type="SAM" id="MobiDB-lite"/>
    </source>
</evidence>
<feature type="domain" description="Ig-like" evidence="16">
    <location>
        <begin position="509"/>
        <end position="609"/>
    </location>
</feature>
<feature type="compositionally biased region" description="Low complexity" evidence="13">
    <location>
        <begin position="1034"/>
        <end position="1047"/>
    </location>
</feature>
<dbReference type="GO" id="GO:0007399">
    <property type="term" value="P:nervous system development"/>
    <property type="evidence" value="ECO:0007669"/>
    <property type="project" value="UniProtKB-ARBA"/>
</dbReference>
<dbReference type="FunFam" id="2.60.40.10:FF:000008">
    <property type="entry name" value="roundabout homolog 2 isoform X2"/>
    <property type="match status" value="1"/>
</dbReference>
<evidence type="ECO:0000256" key="11">
    <source>
        <dbReference type="ARBA" id="ARBA00023180"/>
    </source>
</evidence>
<feature type="region of interest" description="Disordered" evidence="13">
    <location>
        <begin position="919"/>
        <end position="999"/>
    </location>
</feature>
<gene>
    <name evidence="18" type="primary">LOC111106316</name>
</gene>
<evidence type="ECO:0000313" key="17">
    <source>
        <dbReference type="Proteomes" id="UP000694844"/>
    </source>
</evidence>
<protein>
    <submittedName>
        <fullName evidence="18">Leucine-rich repeats and immunoglobulin-like domains protein 2</fullName>
    </submittedName>
</protein>
<dbReference type="KEGG" id="cvn:111106316"/>
<comment type="subcellular location">
    <subcellularLocation>
        <location evidence="2">Cell membrane</location>
    </subcellularLocation>
    <subcellularLocation>
        <location evidence="1">Membrane</location>
        <topology evidence="1">Single-pass membrane protein</topology>
    </subcellularLocation>
</comment>
<dbReference type="Gene3D" id="3.80.10.10">
    <property type="entry name" value="Ribonuclease Inhibitor"/>
    <property type="match status" value="4"/>
</dbReference>
<keyword evidence="8 14" id="KW-1133">Transmembrane helix</keyword>
<evidence type="ECO:0000256" key="14">
    <source>
        <dbReference type="SAM" id="Phobius"/>
    </source>
</evidence>
<dbReference type="Pfam" id="PF13927">
    <property type="entry name" value="Ig_3"/>
    <property type="match status" value="1"/>
</dbReference>
<dbReference type="RefSeq" id="XP_022296654.1">
    <property type="nucleotide sequence ID" value="XM_022440946.1"/>
</dbReference>
<dbReference type="InterPro" id="IPR050467">
    <property type="entry name" value="LRFN"/>
</dbReference>
<sequence length="1221" mass="136212">MAAAVYVLAAFVIWELTCFCGTVGLQIQCPTYCNCLGNLVDCSRQGLINVPKDLIFPPWTTRLELQNNGISSLSKDDFKGLSNLTQLDISSNDLRFLNDSIFEHLASLEILKINHNKINEVPKLKGLKKLVALELNHNQVGILAQEFLAHMPQLQVLELNHNSLTDIIPGVFPANNSLQKLVVNNNFLESFESNCFDNLTSLEVLKINKNKVTSISKDIFKKLKKLETLEITKNKLKEIGGLTFQDLRNLKVLKLRKNSISKILDGAFYGLDKLVTLQLEHNNITRVTQSWLYGLKGLREINLAHNKISTIDPEAWQGCVNIDTIDLSHNRLVKISSLAFSKLGHMKKLLLNSNLITNIEDGAFQHLHSLEELELNNNEISWTIEDKSGVFMGLVNLIKLKLENNKIKSIASDAFKGLSNLKVLSLNMNNITSIKDNALESMVSLQQLYLNSSSFLCDCQLEWLSTWLLQKTFHNMVTAVCVYPPNLIGRSIFLVQGDEFKCDGDFLKPYITSHPKTRVALKNDNITLTCQAVSTEDSGTVFIWKKDNVMLTEGVDSTKEAGLLSDGRQIFNFTSHLHLHNLQESDVGNFQCIITNKFGSAYTHKANITIHEYPEFIKTPTNVTVKVGTTARLDCSAKGEPKPKIVWNKNGGNFLAANENRFHVMTADDVFFIAQVKPEDAGVYRCTASNSEGQISINVTLTVQQPPSFTEPMKKNKIVNEGQTAVLECMAEGRPKPLLTWKKDNQTLELTKRHFHAANNQLLIIVKTTVADSGRYTCEMRNTLGSRSDHTHLFVHTVEQHIKTRPQSPASEESSMDESTTTGIIIIAVVCCVVGTSLVWVIIIYHTRKRQDLYTPTSSEDTGIPEYMPQGPYDDDGMYSPQVMMYATHPGSYQQCQEYQSKESGYESSSGRIRATRAAIFPSDVEDGNQQARGPADHSPENSASYPNSETDSLKSSQSTSSTHTSSGQPHLRTFHPDIKEVPLPPPLPPTTRSHSKGPEQTFCENCEVCRGEHSDSYQCQSLSRHSMQNGTYSSGLSHSGVHHGSLPQPPGSAFREVGVSERVCDSPPQQTCSCSACHNRVTSPVYNSSHRTNNGCSYRHSPQSASHSNSNGPCYLNTHEIHICTNPRCVPPGENRGYRSDNQEGRQLHRFRSAENCVASDYHFRGDNRGHHSLSRNWSTDKIPPTIPAKQHKHMYIHANKCSLAQNGGPHGKYSPPRDV</sequence>
<organism evidence="17 18">
    <name type="scientific">Crassostrea virginica</name>
    <name type="common">Eastern oyster</name>
    <dbReference type="NCBI Taxonomy" id="6565"/>
    <lineage>
        <taxon>Eukaryota</taxon>
        <taxon>Metazoa</taxon>
        <taxon>Spiralia</taxon>
        <taxon>Lophotrochozoa</taxon>
        <taxon>Mollusca</taxon>
        <taxon>Bivalvia</taxon>
        <taxon>Autobranchia</taxon>
        <taxon>Pteriomorphia</taxon>
        <taxon>Ostreida</taxon>
        <taxon>Ostreoidea</taxon>
        <taxon>Ostreidae</taxon>
        <taxon>Crassostrea</taxon>
    </lineage>
</organism>
<dbReference type="Gene3D" id="2.60.40.10">
    <property type="entry name" value="Immunoglobulins"/>
    <property type="match status" value="3"/>
</dbReference>
<dbReference type="PANTHER" id="PTHR45842">
    <property type="entry name" value="SYNAPTIC ADHESION-LIKE MOLECULE SALM"/>
    <property type="match status" value="1"/>
</dbReference>
<dbReference type="InterPro" id="IPR003599">
    <property type="entry name" value="Ig_sub"/>
</dbReference>
<dbReference type="Proteomes" id="UP000694844">
    <property type="component" value="Chromosome 8"/>
</dbReference>
<evidence type="ECO:0000256" key="8">
    <source>
        <dbReference type="ARBA" id="ARBA00022989"/>
    </source>
</evidence>
<dbReference type="SMART" id="SM00409">
    <property type="entry name" value="IG"/>
    <property type="match status" value="3"/>
</dbReference>
<keyword evidence="12" id="KW-0393">Immunoglobulin domain</keyword>
<dbReference type="PROSITE" id="PS51450">
    <property type="entry name" value="LRR"/>
    <property type="match status" value="6"/>
</dbReference>
<feature type="compositionally biased region" description="Low complexity" evidence="13">
    <location>
        <begin position="949"/>
        <end position="967"/>
    </location>
</feature>
<evidence type="ECO:0000256" key="4">
    <source>
        <dbReference type="ARBA" id="ARBA00022614"/>
    </source>
</evidence>
<keyword evidence="3" id="KW-1003">Cell membrane</keyword>
<dbReference type="InterPro" id="IPR007110">
    <property type="entry name" value="Ig-like_dom"/>
</dbReference>
<dbReference type="InterPro" id="IPR000483">
    <property type="entry name" value="Cys-rich_flank_reg_C"/>
</dbReference>
<dbReference type="SMART" id="SM00369">
    <property type="entry name" value="LRR_TYP"/>
    <property type="match status" value="16"/>
</dbReference>
<dbReference type="SUPFAM" id="SSF48726">
    <property type="entry name" value="Immunoglobulin"/>
    <property type="match status" value="3"/>
</dbReference>
<feature type="transmembrane region" description="Helical" evidence="14">
    <location>
        <begin position="824"/>
        <end position="845"/>
    </location>
</feature>
<keyword evidence="7" id="KW-0677">Repeat</keyword>
<keyword evidence="11" id="KW-0325">Glycoprotein</keyword>
<dbReference type="GO" id="GO:0005886">
    <property type="term" value="C:plasma membrane"/>
    <property type="evidence" value="ECO:0007669"/>
    <property type="project" value="UniProtKB-SubCell"/>
</dbReference>
<evidence type="ECO:0000259" key="16">
    <source>
        <dbReference type="PROSITE" id="PS50835"/>
    </source>
</evidence>
<dbReference type="Pfam" id="PF13855">
    <property type="entry name" value="LRR_8"/>
    <property type="match status" value="4"/>
</dbReference>
<evidence type="ECO:0000256" key="7">
    <source>
        <dbReference type="ARBA" id="ARBA00022737"/>
    </source>
</evidence>
<keyword evidence="17" id="KW-1185">Reference proteome</keyword>
<dbReference type="FunFam" id="3.80.10.10:FF:001438">
    <property type="entry name" value="Uncharacterized protein"/>
    <property type="match status" value="1"/>
</dbReference>
<dbReference type="PANTHER" id="PTHR45842:SF21">
    <property type="entry name" value="IG-LIKE DOMAIN-CONTAINING PROTEIN"/>
    <property type="match status" value="1"/>
</dbReference>
<keyword evidence="6 15" id="KW-0732">Signal</keyword>
<dbReference type="Pfam" id="PF00560">
    <property type="entry name" value="LRR_1"/>
    <property type="match status" value="1"/>
</dbReference>
<dbReference type="SUPFAM" id="SSF52058">
    <property type="entry name" value="L domain-like"/>
    <property type="match status" value="1"/>
</dbReference>
<feature type="signal peptide" evidence="15">
    <location>
        <begin position="1"/>
        <end position="24"/>
    </location>
</feature>
<keyword evidence="9 14" id="KW-0472">Membrane</keyword>
<name>A0A8B8B215_CRAVI</name>
<dbReference type="GeneID" id="111106316"/>
<dbReference type="PROSITE" id="PS50835">
    <property type="entry name" value="IG_LIKE"/>
    <property type="match status" value="3"/>
</dbReference>
<keyword evidence="10" id="KW-1015">Disulfide bond</keyword>
<evidence type="ECO:0000256" key="6">
    <source>
        <dbReference type="ARBA" id="ARBA00022729"/>
    </source>
</evidence>
<dbReference type="InterPro" id="IPR036179">
    <property type="entry name" value="Ig-like_dom_sf"/>
</dbReference>
<reference evidence="18" key="1">
    <citation type="submission" date="2025-08" db="UniProtKB">
        <authorList>
            <consortium name="RefSeq"/>
        </authorList>
    </citation>
    <scope>IDENTIFICATION</scope>
    <source>
        <tissue evidence="18">Whole sample</tissue>
    </source>
</reference>
<evidence type="ECO:0000256" key="15">
    <source>
        <dbReference type="SAM" id="SignalP"/>
    </source>
</evidence>
<feature type="region of interest" description="Disordered" evidence="13">
    <location>
        <begin position="853"/>
        <end position="881"/>
    </location>
</feature>
<keyword evidence="4" id="KW-0433">Leucine-rich repeat</keyword>
<dbReference type="InterPro" id="IPR003591">
    <property type="entry name" value="Leu-rich_rpt_typical-subtyp"/>
</dbReference>
<dbReference type="SMART" id="SM00082">
    <property type="entry name" value="LRRCT"/>
    <property type="match status" value="1"/>
</dbReference>
<keyword evidence="5 14" id="KW-0812">Transmembrane</keyword>
<dbReference type="AlphaFoldDB" id="A0A8B8B215"/>
<dbReference type="InterPro" id="IPR032675">
    <property type="entry name" value="LRR_dom_sf"/>
</dbReference>
<evidence type="ECO:0000256" key="2">
    <source>
        <dbReference type="ARBA" id="ARBA00004236"/>
    </source>
</evidence>
<feature type="region of interest" description="Disordered" evidence="13">
    <location>
        <begin position="1028"/>
        <end position="1052"/>
    </location>
</feature>
<dbReference type="SUPFAM" id="SSF52075">
    <property type="entry name" value="Outer arm dynein light chain 1"/>
    <property type="match status" value="1"/>
</dbReference>